<gene>
    <name evidence="2" type="ORF">CY0110_09652</name>
</gene>
<dbReference type="PROSITE" id="PS50965">
    <property type="entry name" value="NERD"/>
    <property type="match status" value="1"/>
</dbReference>
<dbReference type="RefSeq" id="WP_008272467.1">
    <property type="nucleotide sequence ID" value="NZ_AAXW01000001.1"/>
</dbReference>
<comment type="caution">
    <text evidence="2">The sequence shown here is derived from an EMBL/GenBank/DDBJ whole genome shotgun (WGS) entry which is preliminary data.</text>
</comment>
<sequence>MKILKQSPLLKEYFDKQVHQKVTAKRQAVNENWGGGILGAVGAGLFQFEQMKNKIKGEIGENLVSMLAISLPEHWIMLKNALIPTTKGKLTEIDLLLIGEPGVFLIEVKTWKGSWTAYRDNWKRREGTKWIPIENSPTQQSLYHQKMFQQWLNYSLSGFNRDLVVAPVIFPVAKWLAKWLKAKECSVPVCHGLAELRQLLTHKENQLTLEQIQQIATLIVELKIPFFPIPKKPLKKPAPILRKRD</sequence>
<organism evidence="2 3">
    <name type="scientific">Crocosphaera chwakensis CCY0110</name>
    <dbReference type="NCBI Taxonomy" id="391612"/>
    <lineage>
        <taxon>Bacteria</taxon>
        <taxon>Bacillati</taxon>
        <taxon>Cyanobacteriota</taxon>
        <taxon>Cyanophyceae</taxon>
        <taxon>Oscillatoriophycideae</taxon>
        <taxon>Chroococcales</taxon>
        <taxon>Aphanothecaceae</taxon>
        <taxon>Crocosphaera</taxon>
        <taxon>Crocosphaera chwakensis</taxon>
    </lineage>
</organism>
<accession>A3IGN7</accession>
<keyword evidence="3" id="KW-1185">Reference proteome</keyword>
<dbReference type="Pfam" id="PF08378">
    <property type="entry name" value="NERD"/>
    <property type="match status" value="1"/>
</dbReference>
<dbReference type="EMBL" id="AAXW01000001">
    <property type="protein sequence ID" value="EAZ94129.1"/>
    <property type="molecule type" value="Genomic_DNA"/>
</dbReference>
<evidence type="ECO:0000313" key="2">
    <source>
        <dbReference type="EMBL" id="EAZ94129.1"/>
    </source>
</evidence>
<dbReference type="InterPro" id="IPR011528">
    <property type="entry name" value="NERD"/>
</dbReference>
<dbReference type="eggNOG" id="ENOG5032DQP">
    <property type="taxonomic scope" value="Bacteria"/>
</dbReference>
<feature type="domain" description="NERD" evidence="1">
    <location>
        <begin position="56"/>
        <end position="171"/>
    </location>
</feature>
<evidence type="ECO:0000259" key="1">
    <source>
        <dbReference type="PROSITE" id="PS50965"/>
    </source>
</evidence>
<reference evidence="2 3" key="1">
    <citation type="submission" date="2007-03" db="EMBL/GenBank/DDBJ databases">
        <authorList>
            <person name="Stal L."/>
            <person name="Ferriera S."/>
            <person name="Johnson J."/>
            <person name="Kravitz S."/>
            <person name="Beeson K."/>
            <person name="Sutton G."/>
            <person name="Rogers Y.-H."/>
            <person name="Friedman R."/>
            <person name="Frazier M."/>
            <person name="Venter J.C."/>
        </authorList>
    </citation>
    <scope>NUCLEOTIDE SEQUENCE [LARGE SCALE GENOMIC DNA]</scope>
    <source>
        <strain evidence="2 3">CCY0110</strain>
    </source>
</reference>
<evidence type="ECO:0000313" key="3">
    <source>
        <dbReference type="Proteomes" id="UP000003781"/>
    </source>
</evidence>
<proteinExistence type="predicted"/>
<name>A3IGN7_9CHRO</name>
<protein>
    <recommendedName>
        <fullName evidence="1">NERD domain-containing protein</fullName>
    </recommendedName>
</protein>
<dbReference type="AlphaFoldDB" id="A3IGN7"/>
<dbReference type="Proteomes" id="UP000003781">
    <property type="component" value="Unassembled WGS sequence"/>
</dbReference>